<dbReference type="PANTHER" id="PTHR34803:SF2">
    <property type="entry name" value="PHOTOSYSTEM I REACTION CENTER SUBUNIT XI, CHLOROPLASTIC"/>
    <property type="match status" value="1"/>
</dbReference>
<dbReference type="SUPFAM" id="SSF81568">
    <property type="entry name" value="Photosystem I reaction center subunit XI, PsaL"/>
    <property type="match status" value="1"/>
</dbReference>
<evidence type="ECO:0000256" key="4">
    <source>
        <dbReference type="ARBA" id="ARBA00022531"/>
    </source>
</evidence>
<dbReference type="EMBL" id="JAFIRA010000019">
    <property type="protein sequence ID" value="MCJ2543003.1"/>
    <property type="molecule type" value="Genomic_DNA"/>
</dbReference>
<feature type="domain" description="Photosystem I PsaL reaction centre subunit XI" evidence="12">
    <location>
        <begin position="16"/>
        <end position="151"/>
    </location>
</feature>
<comment type="subcellular location">
    <subcellularLocation>
        <location evidence="1">Membrane</location>
        <topology evidence="1">Multi-pass membrane protein</topology>
    </subcellularLocation>
</comment>
<accession>A0ABT0CB40</accession>
<keyword evidence="8 11" id="KW-0472">Membrane</keyword>
<evidence type="ECO:0000313" key="13">
    <source>
        <dbReference type="EMBL" id="MCJ2543003.1"/>
    </source>
</evidence>
<comment type="caution">
    <text evidence="13">The sequence shown here is derived from an EMBL/GenBank/DDBJ whole genome shotgun (WGS) entry which is preliminary data.</text>
</comment>
<evidence type="ECO:0000256" key="10">
    <source>
        <dbReference type="ARBA" id="ARBA00033437"/>
    </source>
</evidence>
<dbReference type="PANTHER" id="PTHR34803">
    <property type="entry name" value="PHOTOSYSTEM I REACTION CENTER SUBUNIT XI, CHLOROPLASTIC"/>
    <property type="match status" value="1"/>
</dbReference>
<evidence type="ECO:0000256" key="11">
    <source>
        <dbReference type="SAM" id="Phobius"/>
    </source>
</evidence>
<evidence type="ECO:0000256" key="1">
    <source>
        <dbReference type="ARBA" id="ARBA00004141"/>
    </source>
</evidence>
<evidence type="ECO:0000313" key="14">
    <source>
        <dbReference type="Proteomes" id="UP000830835"/>
    </source>
</evidence>
<dbReference type="InterPro" id="IPR022980">
    <property type="entry name" value="PSI_suXI"/>
</dbReference>
<dbReference type="Gene3D" id="1.20.1240.10">
    <property type="entry name" value="Photosystem I PsaL, reaction centre subunit XI"/>
    <property type="match status" value="1"/>
</dbReference>
<feature type="transmembrane region" description="Helical" evidence="11">
    <location>
        <begin position="128"/>
        <end position="148"/>
    </location>
</feature>
<sequence length="158" mass="16554">MVEPNADIAPPSEGYITVPEGDPQIGDLWTPINHAPAVRLLIDWLPINRPGLSPIWRGLEIGMAHGYWLVGPFAKLGPLRNEPTALLSGFLGACGLILIMTAALSLYGTVTSHRNIGPVGGSQSWSELAAGFLVGSIGGAIVAYLLLLNIDVLLPGLG</sequence>
<gene>
    <name evidence="13" type="ORF">JX360_08805</name>
</gene>
<keyword evidence="14" id="KW-1185">Reference proteome</keyword>
<evidence type="ECO:0000256" key="3">
    <source>
        <dbReference type="ARBA" id="ARBA00019514"/>
    </source>
</evidence>
<protein>
    <recommendedName>
        <fullName evidence="3">Photosystem I reaction center subunit XI</fullName>
    </recommendedName>
    <alternativeName>
        <fullName evidence="9">PSI subunit V</fullName>
    </alternativeName>
    <alternativeName>
        <fullName evidence="10">PSI-L</fullName>
    </alternativeName>
</protein>
<dbReference type="Pfam" id="PF02605">
    <property type="entry name" value="PsaL"/>
    <property type="match status" value="1"/>
</dbReference>
<keyword evidence="4" id="KW-0602">Photosynthesis</keyword>
<reference evidence="13" key="1">
    <citation type="submission" date="2021-02" db="EMBL/GenBank/DDBJ databases">
        <title>The CRISPR/cas machinery reduction and long-range gene transfer in the hot spring cyanobacterium Synechococcus.</title>
        <authorList>
            <person name="Dvorak P."/>
            <person name="Jahodarova E."/>
            <person name="Hasler P."/>
            <person name="Poulickova A."/>
        </authorList>
    </citation>
    <scope>NUCLEOTIDE SEQUENCE</scope>
    <source>
        <strain evidence="13">Rupite</strain>
    </source>
</reference>
<evidence type="ECO:0000256" key="7">
    <source>
        <dbReference type="ARBA" id="ARBA00022989"/>
    </source>
</evidence>
<dbReference type="Proteomes" id="UP000830835">
    <property type="component" value="Unassembled WGS sequence"/>
</dbReference>
<keyword evidence="6" id="KW-0603">Photosystem I</keyword>
<comment type="similarity">
    <text evidence="2">Belongs to the PsaL family.</text>
</comment>
<proteinExistence type="inferred from homology"/>
<keyword evidence="7 11" id="KW-1133">Transmembrane helix</keyword>
<evidence type="ECO:0000259" key="12">
    <source>
        <dbReference type="Pfam" id="PF02605"/>
    </source>
</evidence>
<evidence type="ECO:0000256" key="6">
    <source>
        <dbReference type="ARBA" id="ARBA00022836"/>
    </source>
</evidence>
<evidence type="ECO:0000256" key="5">
    <source>
        <dbReference type="ARBA" id="ARBA00022692"/>
    </source>
</evidence>
<dbReference type="InterPro" id="IPR003757">
    <property type="entry name" value="PSI_PsaL"/>
</dbReference>
<name>A0ABT0CB40_THEVL</name>
<evidence type="ECO:0000256" key="2">
    <source>
        <dbReference type="ARBA" id="ARBA00008820"/>
    </source>
</evidence>
<keyword evidence="5 11" id="KW-0812">Transmembrane</keyword>
<evidence type="ECO:0000256" key="8">
    <source>
        <dbReference type="ARBA" id="ARBA00023136"/>
    </source>
</evidence>
<evidence type="ECO:0000256" key="9">
    <source>
        <dbReference type="ARBA" id="ARBA00032768"/>
    </source>
</evidence>
<dbReference type="InterPro" id="IPR036592">
    <property type="entry name" value="PSI_PsaL_sf"/>
</dbReference>
<organism evidence="13 14">
    <name type="scientific">Thermostichus vulcanus str. 'Rupite'</name>
    <dbReference type="NCBI Taxonomy" id="2813851"/>
    <lineage>
        <taxon>Bacteria</taxon>
        <taxon>Bacillati</taxon>
        <taxon>Cyanobacteriota</taxon>
        <taxon>Cyanophyceae</taxon>
        <taxon>Thermostichales</taxon>
        <taxon>Thermostichaceae</taxon>
        <taxon>Thermostichus</taxon>
    </lineage>
</organism>
<feature type="transmembrane region" description="Helical" evidence="11">
    <location>
        <begin position="85"/>
        <end position="108"/>
    </location>
</feature>